<keyword evidence="2 5" id="KW-0812">Transmembrane</keyword>
<comment type="caution">
    <text evidence="3">The sequence shown here is derived from an EMBL/GenBank/DDBJ whole genome shotgun (WGS) entry which is preliminary data.</text>
</comment>
<organism evidence="3">
    <name type="scientific">Cladocopium goreaui</name>
    <dbReference type="NCBI Taxonomy" id="2562237"/>
    <lineage>
        <taxon>Eukaryota</taxon>
        <taxon>Sar</taxon>
        <taxon>Alveolata</taxon>
        <taxon>Dinophyceae</taxon>
        <taxon>Suessiales</taxon>
        <taxon>Symbiodiniaceae</taxon>
        <taxon>Cladocopium</taxon>
    </lineage>
</organism>
<feature type="transmembrane region" description="Helical" evidence="2">
    <location>
        <begin position="460"/>
        <end position="482"/>
    </location>
</feature>
<dbReference type="EMBL" id="CAMXCT010006648">
    <property type="protein sequence ID" value="CAI4017653.1"/>
    <property type="molecule type" value="Genomic_DNA"/>
</dbReference>
<evidence type="ECO:0000313" key="4">
    <source>
        <dbReference type="EMBL" id="CAL1171028.1"/>
    </source>
</evidence>
<feature type="compositionally biased region" description="Gly residues" evidence="1">
    <location>
        <begin position="42"/>
        <end position="55"/>
    </location>
</feature>
<dbReference type="AlphaFoldDB" id="A0A9P1GMN1"/>
<dbReference type="EMBL" id="CAMXCT020006648">
    <property type="protein sequence ID" value="CAL1171028.1"/>
    <property type="molecule type" value="Genomic_DNA"/>
</dbReference>
<feature type="compositionally biased region" description="Polar residues" evidence="1">
    <location>
        <begin position="28"/>
        <end position="38"/>
    </location>
</feature>
<protein>
    <submittedName>
        <fullName evidence="5">Transmembrane protein</fullName>
    </submittedName>
</protein>
<feature type="transmembrane region" description="Helical" evidence="2">
    <location>
        <begin position="281"/>
        <end position="304"/>
    </location>
</feature>
<dbReference type="Proteomes" id="UP001152797">
    <property type="component" value="Unassembled WGS sequence"/>
</dbReference>
<name>A0A9P1GMN1_9DINO</name>
<feature type="transmembrane region" description="Helical" evidence="2">
    <location>
        <begin position="145"/>
        <end position="170"/>
    </location>
</feature>
<accession>A0A9P1GMN1</accession>
<reference evidence="3" key="1">
    <citation type="submission" date="2022-10" db="EMBL/GenBank/DDBJ databases">
        <authorList>
            <person name="Chen Y."/>
            <person name="Dougan E. K."/>
            <person name="Chan C."/>
            <person name="Rhodes N."/>
            <person name="Thang M."/>
        </authorList>
    </citation>
    <scope>NUCLEOTIDE SEQUENCE</scope>
</reference>
<proteinExistence type="predicted"/>
<gene>
    <name evidence="3" type="ORF">C1SCF055_LOCUS42280</name>
</gene>
<evidence type="ECO:0000256" key="1">
    <source>
        <dbReference type="SAM" id="MobiDB-lite"/>
    </source>
</evidence>
<keyword evidence="2" id="KW-0472">Membrane</keyword>
<feature type="transmembrane region" description="Helical" evidence="2">
    <location>
        <begin position="535"/>
        <end position="556"/>
    </location>
</feature>
<dbReference type="OrthoDB" id="6359816at2759"/>
<evidence type="ECO:0000313" key="3">
    <source>
        <dbReference type="EMBL" id="CAI4017653.1"/>
    </source>
</evidence>
<feature type="region of interest" description="Disordered" evidence="1">
    <location>
        <begin position="25"/>
        <end position="64"/>
    </location>
</feature>
<keyword evidence="2" id="KW-1133">Transmembrane helix</keyword>
<sequence length="563" mass="62864">MFFMANPFQQPIAILAQAATMEAEGHTRTASLPSLSRQTSEEGGGGGDGGGGGGSSSKLGTEDAEDIRETEIELRFQQRVAQQIARMEVTSSEVVRVTPAFRTFEKGAVAFRKECTGDFYFKSERSEKISTFWSHSWHDGHWKKIITLITIYNGPAASVLGMLSALVMMLLFCLDLLPSLDRGRTGEFPFGYSCWSLWSGFLVTSLAMILWRPQSRVFLDRICISQTDVALKTQAIFSLAGLLKKSDSMLILWDPSWTERLWCLFELAAFLQSKKDLKKELIIRPTFLGPVHIAVFLTCVAGMIPLTMAPIDVSNGAIAFVVPAIFMCLSGFVVFYVAMSTLRRYFRDLDIVKQQLLSISFDTARSSCCDTNHVGASGAPVICDRRIVQECVNVWFGSQEAFENTLRSEILAILTHDLTERIFSTKSSLAMFMPLMWGLMDISASEWQVPAKEFWQKSSFAFLLDGVSVWLVFMPMLKEVLILVGKLTRTTPKNQCLEIMKNFLSSCTLVVPCVIVIATYGYLFSFYTLLPVERAAIFFACMLFYSMVTWCLTVGIKAVSKGL</sequence>
<evidence type="ECO:0000256" key="2">
    <source>
        <dbReference type="SAM" id="Phobius"/>
    </source>
</evidence>
<feature type="transmembrane region" description="Helical" evidence="2">
    <location>
        <begin position="190"/>
        <end position="211"/>
    </location>
</feature>
<reference evidence="4" key="2">
    <citation type="submission" date="2024-04" db="EMBL/GenBank/DDBJ databases">
        <authorList>
            <person name="Chen Y."/>
            <person name="Shah S."/>
            <person name="Dougan E. K."/>
            <person name="Thang M."/>
            <person name="Chan C."/>
        </authorList>
    </citation>
    <scope>NUCLEOTIDE SEQUENCE [LARGE SCALE GENOMIC DNA]</scope>
</reference>
<evidence type="ECO:0000313" key="5">
    <source>
        <dbReference type="EMBL" id="CAL4804965.1"/>
    </source>
</evidence>
<feature type="transmembrane region" description="Helical" evidence="2">
    <location>
        <begin position="423"/>
        <end position="440"/>
    </location>
</feature>
<dbReference type="EMBL" id="CAMXCT030006648">
    <property type="protein sequence ID" value="CAL4804965.1"/>
    <property type="molecule type" value="Genomic_DNA"/>
</dbReference>
<feature type="transmembrane region" description="Helical" evidence="2">
    <location>
        <begin position="503"/>
        <end position="523"/>
    </location>
</feature>
<keyword evidence="6" id="KW-1185">Reference proteome</keyword>
<evidence type="ECO:0000313" key="6">
    <source>
        <dbReference type="Proteomes" id="UP001152797"/>
    </source>
</evidence>
<feature type="transmembrane region" description="Helical" evidence="2">
    <location>
        <begin position="316"/>
        <end position="338"/>
    </location>
</feature>